<dbReference type="GO" id="GO:0032259">
    <property type="term" value="P:methylation"/>
    <property type="evidence" value="ECO:0007669"/>
    <property type="project" value="UniProtKB-KW"/>
</dbReference>
<dbReference type="SUPFAM" id="SSF53335">
    <property type="entry name" value="S-adenosyl-L-methionine-dependent methyltransferases"/>
    <property type="match status" value="1"/>
</dbReference>
<evidence type="ECO:0000313" key="8">
    <source>
        <dbReference type="EMBL" id="SJZ90430.1"/>
    </source>
</evidence>
<dbReference type="HAMAP" id="MF_01872">
    <property type="entry name" value="tRNA_methyltr_YfiC"/>
    <property type="match status" value="1"/>
</dbReference>
<evidence type="ECO:0000256" key="1">
    <source>
        <dbReference type="ARBA" id="ARBA00022490"/>
    </source>
</evidence>
<dbReference type="GO" id="GO:0003676">
    <property type="term" value="F:nucleic acid binding"/>
    <property type="evidence" value="ECO:0007669"/>
    <property type="project" value="InterPro"/>
</dbReference>
<dbReference type="PROSITE" id="PS00092">
    <property type="entry name" value="N6_MTASE"/>
    <property type="match status" value="1"/>
</dbReference>
<dbReference type="OrthoDB" id="5383291at2"/>
<comment type="similarity">
    <text evidence="6">Belongs to the methyltransferase superfamily. tRNA (adenine-N(6)-)-methyltransferase family.</text>
</comment>
<evidence type="ECO:0000256" key="3">
    <source>
        <dbReference type="ARBA" id="ARBA00022679"/>
    </source>
</evidence>
<dbReference type="RefSeq" id="WP_078926109.1">
    <property type="nucleotide sequence ID" value="NZ_FUXB01000007.1"/>
</dbReference>
<organism evidence="8 9">
    <name type="scientific">Vibrio cincinnatiensis DSM 19608</name>
    <dbReference type="NCBI Taxonomy" id="1123491"/>
    <lineage>
        <taxon>Bacteria</taxon>
        <taxon>Pseudomonadati</taxon>
        <taxon>Pseudomonadota</taxon>
        <taxon>Gammaproteobacteria</taxon>
        <taxon>Vibrionales</taxon>
        <taxon>Vibrionaceae</taxon>
        <taxon>Vibrio</taxon>
    </lineage>
</organism>
<dbReference type="GeneID" id="70582844"/>
<dbReference type="EMBL" id="FUXB01000007">
    <property type="protein sequence ID" value="SJZ90430.1"/>
    <property type="molecule type" value="Genomic_DNA"/>
</dbReference>
<keyword evidence="2 6" id="KW-0489">Methyltransferase</keyword>
<dbReference type="InterPro" id="IPR002052">
    <property type="entry name" value="DNA_methylase_N6_adenine_CS"/>
</dbReference>
<dbReference type="GO" id="GO:0016430">
    <property type="term" value="F:tRNA (adenine-N6)-methyltransferase activity"/>
    <property type="evidence" value="ECO:0007669"/>
    <property type="project" value="UniProtKB-UniRule"/>
</dbReference>
<evidence type="ECO:0000256" key="2">
    <source>
        <dbReference type="ARBA" id="ARBA00022603"/>
    </source>
</evidence>
<proteinExistence type="inferred from homology"/>
<dbReference type="STRING" id="1123491.SAMN02745782_01719"/>
<name>A0A1T4PFT9_VIBCI</name>
<dbReference type="CDD" id="cd02440">
    <property type="entry name" value="AdoMet_MTases"/>
    <property type="match status" value="1"/>
</dbReference>
<keyword evidence="1 6" id="KW-0963">Cytoplasm</keyword>
<accession>A0A1T4PFT9</accession>
<dbReference type="Gene3D" id="3.40.50.150">
    <property type="entry name" value="Vaccinia Virus protein VP39"/>
    <property type="match status" value="1"/>
</dbReference>
<evidence type="ECO:0000313" key="9">
    <source>
        <dbReference type="Proteomes" id="UP000190834"/>
    </source>
</evidence>
<dbReference type="InterPro" id="IPR050210">
    <property type="entry name" value="tRNA_Adenine-N(6)_MTase"/>
</dbReference>
<sequence>MKNKQFKFKQFSIDSKACGMPVSTDGVLLGAWAFTHLPKRILDIGSGTGLLSLMCAQRFAQAHIFAIDVEPQAFSATTYNVAHSPWQERIEVQQQDILTHSYPSRFDAIICNPPYFTSGEMAQSYQRALARHTQTLTHSNLIQRLDDLLTHNGRACFILPIQEGEVFIQLAQQHGWHLQRLCKVCPSPSKPAHRLLFELGKEMNEVEQSQLTIHAQNGYSEDFIALTRDFYLKMK</sequence>
<feature type="domain" description="Methyltransferase small" evidence="7">
    <location>
        <begin position="37"/>
        <end position="131"/>
    </location>
</feature>
<dbReference type="InterPro" id="IPR029063">
    <property type="entry name" value="SAM-dependent_MTases_sf"/>
</dbReference>
<dbReference type="Pfam" id="PF05175">
    <property type="entry name" value="MTS"/>
    <property type="match status" value="1"/>
</dbReference>
<comment type="function">
    <text evidence="6">Specifically methylates the adenine in position 37 of tRNA(1)(Val) (anticodon cmo5UAC).</text>
</comment>
<dbReference type="InterPro" id="IPR007848">
    <property type="entry name" value="Small_mtfrase_dom"/>
</dbReference>
<dbReference type="Proteomes" id="UP000190834">
    <property type="component" value="Unassembled WGS sequence"/>
</dbReference>
<keyword evidence="4 6" id="KW-0949">S-adenosyl-L-methionine</keyword>
<dbReference type="PRINTS" id="PR00507">
    <property type="entry name" value="N12N6MTFRASE"/>
</dbReference>
<comment type="subcellular location">
    <subcellularLocation>
        <location evidence="6">Cytoplasm</location>
    </subcellularLocation>
</comment>
<dbReference type="PANTHER" id="PTHR47739">
    <property type="entry name" value="TRNA1(VAL) (ADENINE(37)-N6)-METHYLTRANSFERASE"/>
    <property type="match status" value="1"/>
</dbReference>
<comment type="catalytic activity">
    <reaction evidence="6">
        <text>adenosine(37) in tRNA1(Val) + S-adenosyl-L-methionine = N(6)-methyladenosine(37) in tRNA1(Val) + S-adenosyl-L-homocysteine + H(+)</text>
        <dbReference type="Rhea" id="RHEA:43160"/>
        <dbReference type="Rhea" id="RHEA-COMP:10369"/>
        <dbReference type="Rhea" id="RHEA-COMP:10370"/>
        <dbReference type="ChEBI" id="CHEBI:15378"/>
        <dbReference type="ChEBI" id="CHEBI:57856"/>
        <dbReference type="ChEBI" id="CHEBI:59789"/>
        <dbReference type="ChEBI" id="CHEBI:74411"/>
        <dbReference type="ChEBI" id="CHEBI:74449"/>
        <dbReference type="EC" id="2.1.1.223"/>
    </reaction>
</comment>
<keyword evidence="9" id="KW-1185">Reference proteome</keyword>
<keyword evidence="3 6" id="KW-0808">Transferase</keyword>
<dbReference type="GO" id="GO:0008033">
    <property type="term" value="P:tRNA processing"/>
    <property type="evidence" value="ECO:0007669"/>
    <property type="project" value="UniProtKB-UniRule"/>
</dbReference>
<dbReference type="EC" id="2.1.1.223" evidence="6"/>
<evidence type="ECO:0000256" key="5">
    <source>
        <dbReference type="ARBA" id="ARBA00022694"/>
    </source>
</evidence>
<dbReference type="PANTHER" id="PTHR47739:SF1">
    <property type="entry name" value="TRNA1(VAL) (ADENINE(37)-N6)-METHYLTRANSFERASE"/>
    <property type="match status" value="1"/>
</dbReference>
<evidence type="ECO:0000256" key="4">
    <source>
        <dbReference type="ARBA" id="ARBA00022691"/>
    </source>
</evidence>
<evidence type="ECO:0000256" key="6">
    <source>
        <dbReference type="HAMAP-Rule" id="MF_01872"/>
    </source>
</evidence>
<protein>
    <recommendedName>
        <fullName evidence="6">tRNA1(Val) (adenine(37)-N6)-methyltransferase</fullName>
        <ecNumber evidence="6">2.1.1.223</ecNumber>
    </recommendedName>
    <alternativeName>
        <fullName evidence="6">tRNA m6A37 methyltransferase</fullName>
    </alternativeName>
</protein>
<evidence type="ECO:0000259" key="7">
    <source>
        <dbReference type="Pfam" id="PF05175"/>
    </source>
</evidence>
<dbReference type="GO" id="GO:0005737">
    <property type="term" value="C:cytoplasm"/>
    <property type="evidence" value="ECO:0007669"/>
    <property type="project" value="UniProtKB-SubCell"/>
</dbReference>
<reference evidence="9" key="1">
    <citation type="submission" date="2017-02" db="EMBL/GenBank/DDBJ databases">
        <authorList>
            <person name="Varghese N."/>
            <person name="Submissions S."/>
        </authorList>
    </citation>
    <scope>NUCLEOTIDE SEQUENCE [LARGE SCALE GENOMIC DNA]</scope>
    <source>
        <strain evidence="9">DSM 19608</strain>
    </source>
</reference>
<keyword evidence="5 6" id="KW-0819">tRNA processing</keyword>
<dbReference type="AlphaFoldDB" id="A0A1T4PFT9"/>
<gene>
    <name evidence="8" type="ORF">SAMN02745782_01719</name>
</gene>
<dbReference type="InterPro" id="IPR022882">
    <property type="entry name" value="tRNA_adenine-N6_MeTrfase"/>
</dbReference>